<reference evidence="1" key="1">
    <citation type="submission" date="2007-07" db="EMBL/GenBank/DDBJ databases">
        <title>PCAP assembly of the Caenorhabditis remanei genome.</title>
        <authorList>
            <consortium name="The Caenorhabditis remanei Sequencing Consortium"/>
            <person name="Wilson R.K."/>
        </authorList>
    </citation>
    <scope>NUCLEOTIDE SEQUENCE [LARGE SCALE GENOMIC DNA]</scope>
    <source>
        <strain evidence="1">PB4641</strain>
    </source>
</reference>
<dbReference type="Proteomes" id="UP000008281">
    <property type="component" value="Unassembled WGS sequence"/>
</dbReference>
<dbReference type="AlphaFoldDB" id="E3LPG6"/>
<dbReference type="InParanoid" id="E3LPG6"/>
<evidence type="ECO:0000313" key="2">
    <source>
        <dbReference type="Proteomes" id="UP000008281"/>
    </source>
</evidence>
<keyword evidence="2" id="KW-1185">Reference proteome</keyword>
<protein>
    <submittedName>
        <fullName evidence="1">Uncharacterized protein</fullName>
    </submittedName>
</protein>
<accession>E3LPG6</accession>
<dbReference type="EMBL" id="DS268412">
    <property type="protein sequence ID" value="EFP05655.1"/>
    <property type="molecule type" value="Genomic_DNA"/>
</dbReference>
<gene>
    <name evidence="1" type="ORF">CRE_26956</name>
</gene>
<evidence type="ECO:0000313" key="1">
    <source>
        <dbReference type="EMBL" id="EFP05655.1"/>
    </source>
</evidence>
<dbReference type="HOGENOM" id="CLU_2924827_0_0_1"/>
<proteinExistence type="predicted"/>
<sequence>MIIWDIALNRCQQLNCRNDEKTRRRTSQSSLEYKPSSQFQLIYWRMLTIREVSPKDIKDCL</sequence>
<name>E3LPG6_CAERE</name>
<organism evidence="2">
    <name type="scientific">Caenorhabditis remanei</name>
    <name type="common">Caenorhabditis vulgaris</name>
    <dbReference type="NCBI Taxonomy" id="31234"/>
    <lineage>
        <taxon>Eukaryota</taxon>
        <taxon>Metazoa</taxon>
        <taxon>Ecdysozoa</taxon>
        <taxon>Nematoda</taxon>
        <taxon>Chromadorea</taxon>
        <taxon>Rhabditida</taxon>
        <taxon>Rhabditina</taxon>
        <taxon>Rhabditomorpha</taxon>
        <taxon>Rhabditoidea</taxon>
        <taxon>Rhabditidae</taxon>
        <taxon>Peloderinae</taxon>
        <taxon>Caenorhabditis</taxon>
    </lineage>
</organism>